<dbReference type="EMBL" id="LGRX02004072">
    <property type="protein sequence ID" value="KAK3281042.1"/>
    <property type="molecule type" value="Genomic_DNA"/>
</dbReference>
<name>A0AAE0LDG1_9CHLO</name>
<organism evidence="3 4">
    <name type="scientific">Cymbomonas tetramitiformis</name>
    <dbReference type="NCBI Taxonomy" id="36881"/>
    <lineage>
        <taxon>Eukaryota</taxon>
        <taxon>Viridiplantae</taxon>
        <taxon>Chlorophyta</taxon>
        <taxon>Pyramimonadophyceae</taxon>
        <taxon>Pyramimonadales</taxon>
        <taxon>Pyramimonadaceae</taxon>
        <taxon>Cymbomonas</taxon>
    </lineage>
</organism>
<feature type="compositionally biased region" description="Basic and acidic residues" evidence="1">
    <location>
        <begin position="119"/>
        <end position="135"/>
    </location>
</feature>
<keyword evidence="4" id="KW-1185">Reference proteome</keyword>
<proteinExistence type="predicted"/>
<feature type="compositionally biased region" description="Polar residues" evidence="1">
    <location>
        <begin position="205"/>
        <end position="217"/>
    </location>
</feature>
<feature type="compositionally biased region" description="Polar residues" evidence="1">
    <location>
        <begin position="76"/>
        <end position="94"/>
    </location>
</feature>
<comment type="caution">
    <text evidence="3">The sequence shown here is derived from an EMBL/GenBank/DDBJ whole genome shotgun (WGS) entry which is preliminary data.</text>
</comment>
<protein>
    <submittedName>
        <fullName evidence="3">Uncharacterized protein</fullName>
    </submittedName>
</protein>
<evidence type="ECO:0000313" key="4">
    <source>
        <dbReference type="Proteomes" id="UP001190700"/>
    </source>
</evidence>
<feature type="chain" id="PRO_5042047430" evidence="2">
    <location>
        <begin position="37"/>
        <end position="357"/>
    </location>
</feature>
<keyword evidence="2" id="KW-0732">Signal</keyword>
<feature type="signal peptide" evidence="2">
    <location>
        <begin position="1"/>
        <end position="36"/>
    </location>
</feature>
<evidence type="ECO:0000256" key="2">
    <source>
        <dbReference type="SAM" id="SignalP"/>
    </source>
</evidence>
<gene>
    <name evidence="3" type="ORF">CYMTET_11147</name>
</gene>
<feature type="region of interest" description="Disordered" evidence="1">
    <location>
        <begin position="51"/>
        <end position="252"/>
    </location>
</feature>
<dbReference type="Proteomes" id="UP001190700">
    <property type="component" value="Unassembled WGS sequence"/>
</dbReference>
<reference evidence="3 4" key="1">
    <citation type="journal article" date="2015" name="Genome Biol. Evol.">
        <title>Comparative Genomics of a Bacterivorous Green Alga Reveals Evolutionary Causalities and Consequences of Phago-Mixotrophic Mode of Nutrition.</title>
        <authorList>
            <person name="Burns J.A."/>
            <person name="Paasch A."/>
            <person name="Narechania A."/>
            <person name="Kim E."/>
        </authorList>
    </citation>
    <scope>NUCLEOTIDE SEQUENCE [LARGE SCALE GENOMIC DNA]</scope>
    <source>
        <strain evidence="3 4">PLY_AMNH</strain>
    </source>
</reference>
<accession>A0AAE0LDG1</accession>
<evidence type="ECO:0000313" key="3">
    <source>
        <dbReference type="EMBL" id="KAK3281042.1"/>
    </source>
</evidence>
<feature type="compositionally biased region" description="Basic and acidic residues" evidence="1">
    <location>
        <begin position="218"/>
        <end position="234"/>
    </location>
</feature>
<dbReference type="AlphaFoldDB" id="A0AAE0LDG1"/>
<evidence type="ECO:0000256" key="1">
    <source>
        <dbReference type="SAM" id="MobiDB-lite"/>
    </source>
</evidence>
<sequence length="357" mass="38020">MMSTYVMRSQCRAPSTWTAMAWLMILCCWQFTPLKAEAIPRARAASEAAKARLQQANKLRERNSARSSPTPGPASPKSSGAIQGETHLTVSSGESPAGGVPADGVTSGAPEAPQSIGSGDERHLSKQKLKSDMHSKLQARGRQHPRAEPAGPQAVVPPVPQTSDSASPPAAAQVVDTTLPAHEDNPASELAPDPTPAPAGESPKDGQSSFLGSNMGNTRRDAPPESLSKTKEAAAEFPEQTTFSGPQGELRNSPAMEIPITLETGEHAVLYLREGDRLDVALRQFIEYHDLPKSELPTLFSRVRGTLVEGRVIPMSEVQVDVGNGQQQALTVYAGDVLETVIQTFLETHGLNDAGLW</sequence>